<protein>
    <recommendedName>
        <fullName evidence="6">C2 domain-containing protein</fullName>
    </recommendedName>
</protein>
<gene>
    <name evidence="4" type="ORF">I316_00734</name>
</gene>
<dbReference type="Gene3D" id="1.10.357.50">
    <property type="match status" value="1"/>
</dbReference>
<organism evidence="4 5">
    <name type="scientific">Kwoniella heveanensis BCC8398</name>
    <dbReference type="NCBI Taxonomy" id="1296120"/>
    <lineage>
        <taxon>Eukaryota</taxon>
        <taxon>Fungi</taxon>
        <taxon>Dikarya</taxon>
        <taxon>Basidiomycota</taxon>
        <taxon>Agaricomycotina</taxon>
        <taxon>Tremellomycetes</taxon>
        <taxon>Tremellales</taxon>
        <taxon>Cryptococcaceae</taxon>
        <taxon>Kwoniella</taxon>
    </lineage>
</organism>
<reference evidence="4 5" key="1">
    <citation type="submission" date="2013-07" db="EMBL/GenBank/DDBJ databases">
        <title>The Genome Sequence of Cryptococcus heveanensis BCC8398.</title>
        <authorList>
            <consortium name="The Broad Institute Genome Sequencing Platform"/>
            <person name="Cuomo C."/>
            <person name="Litvintseva A."/>
            <person name="Chen Y."/>
            <person name="Heitman J."/>
            <person name="Sun S."/>
            <person name="Springer D."/>
            <person name="Dromer F."/>
            <person name="Young S.K."/>
            <person name="Zeng Q."/>
            <person name="Gargeya S."/>
            <person name="Fitzgerald M."/>
            <person name="Abouelleil A."/>
            <person name="Alvarado L."/>
            <person name="Berlin A.M."/>
            <person name="Chapman S.B."/>
            <person name="Dewar J."/>
            <person name="Goldberg J."/>
            <person name="Griggs A."/>
            <person name="Gujja S."/>
            <person name="Hansen M."/>
            <person name="Howarth C."/>
            <person name="Imamovic A."/>
            <person name="Larimer J."/>
            <person name="McCowan C."/>
            <person name="Murphy C."/>
            <person name="Pearson M."/>
            <person name="Priest M."/>
            <person name="Roberts A."/>
            <person name="Saif S."/>
            <person name="Shea T."/>
            <person name="Sykes S."/>
            <person name="Wortman J."/>
            <person name="Nusbaum C."/>
            <person name="Birren B."/>
        </authorList>
    </citation>
    <scope>NUCLEOTIDE SEQUENCE [LARGE SCALE GENOMIC DNA]</scope>
    <source>
        <strain evidence="4 5">BCC8398</strain>
    </source>
</reference>
<dbReference type="PROSITE" id="PS50004">
    <property type="entry name" value="C2"/>
    <property type="match status" value="1"/>
</dbReference>
<dbReference type="InterPro" id="IPR014770">
    <property type="entry name" value="Munc13_1"/>
</dbReference>
<name>A0A1B9H2X9_9TREE</name>
<feature type="domain" description="C2" evidence="1">
    <location>
        <begin position="302"/>
        <end position="417"/>
    </location>
</feature>
<dbReference type="EMBL" id="KV700122">
    <property type="protein sequence ID" value="OCF37607.1"/>
    <property type="molecule type" value="Genomic_DNA"/>
</dbReference>
<dbReference type="SUPFAM" id="SSF49562">
    <property type="entry name" value="C2 domain (Calcium/lipid-binding domain, CaLB)"/>
    <property type="match status" value="1"/>
</dbReference>
<dbReference type="AlphaFoldDB" id="A0A1B9H2X9"/>
<dbReference type="SMART" id="SM00239">
    <property type="entry name" value="C2"/>
    <property type="match status" value="1"/>
</dbReference>
<dbReference type="Pfam" id="PF06292">
    <property type="entry name" value="MUN"/>
    <property type="match status" value="1"/>
</dbReference>
<dbReference type="PROSITE" id="PS51258">
    <property type="entry name" value="MHD1"/>
    <property type="match status" value="1"/>
</dbReference>
<dbReference type="Gene3D" id="2.60.40.150">
    <property type="entry name" value="C2 domain"/>
    <property type="match status" value="1"/>
</dbReference>
<dbReference type="PROSITE" id="PS51259">
    <property type="entry name" value="MHD2"/>
    <property type="match status" value="1"/>
</dbReference>
<keyword evidence="5" id="KW-1185">Reference proteome</keyword>
<dbReference type="Pfam" id="PF00168">
    <property type="entry name" value="C2"/>
    <property type="match status" value="1"/>
</dbReference>
<proteinExistence type="predicted"/>
<dbReference type="PANTHER" id="PTHR47263">
    <property type="entry name" value="ADENYLATE CYCLASE ACTIVATION PROTEIN GIT1"/>
    <property type="match status" value="1"/>
</dbReference>
<evidence type="ECO:0000313" key="5">
    <source>
        <dbReference type="Proteomes" id="UP000092666"/>
    </source>
</evidence>
<evidence type="ECO:0008006" key="6">
    <source>
        <dbReference type="Google" id="ProtNLM"/>
    </source>
</evidence>
<evidence type="ECO:0000313" key="4">
    <source>
        <dbReference type="EMBL" id="OCF37607.1"/>
    </source>
</evidence>
<dbReference type="PANTHER" id="PTHR47263:SF1">
    <property type="entry name" value="C2 DOMAIN PROTEIN (AFU_ORTHOLOGUE AFUA_7G02350)"/>
    <property type="match status" value="1"/>
</dbReference>
<sequence>MSENNMGAILESILGHIQAQAFGSYIEQASEHLELYGSKNSILVLKMASWLENQAKKLDRKFRDPITSEIDIVPLVVRQHLTLWFRDLEDAMQLLMADSPTDSLDEMFGLYRRASRLAEVGEAFTRDRPVQLPVTALFCPVIQVWLDQTAAKTRGWAEQALVVDKFKPSSPNGPSSSVTDLFDSLRSAVAFLMDLNWRDEQQLAVFATQLAKTISLTINEYCLRIEQLFAEDMRQVDTTQTAAKEEAWLEKARSTLASLQGERKIQAFFNFTPESCVKLNNIEIARQQLDKLYNQLRVDDLSAYSPSASVVANQPQGFLFTVKIVLAEGLSLDSSHRAPDSFVILSDEHGNRYAKTRTIHDDADPRWDESFDIAVNGDAWFMATVRHRNLSGKHDLLGRAYLRLDPSQHVDMVSKDLLLPLDSRGHLLLRVSMEGVRDDIQYHFGKAFRWLKRTESDMVRTFVDKMTPVLRHTLSRNTIKSVLKPSASAPLDYNEAFGKLSAAYRSALGASDYSIPPIKDEKRRGPSDSEIEAAIHPLFDYLDTNNHTLASTLSSDAMQMVMSKLWKQILMTIEAMIVPSLSDKPSRIRALSDSELDVALKWLKFLRDFFYIGGDASGVPLNVLQNVKFNEILSIRIYYDWSTDDLMEECIRGFQSTLRHRALKPSKTVASQRNLGTIRARKSAKKAVANTTSNTEMIMRILRMRQGTQEFLAQQIRTLSVVKLENPKKGSSLSARRRL</sequence>
<feature type="domain" description="MHD1" evidence="2">
    <location>
        <begin position="108"/>
        <end position="225"/>
    </location>
</feature>
<dbReference type="STRING" id="1296120.A0A1B9H2X9"/>
<dbReference type="OrthoDB" id="2015333at2759"/>
<dbReference type="InterPro" id="IPR014772">
    <property type="entry name" value="Munc13_dom-2"/>
</dbReference>
<dbReference type="Gene3D" id="1.20.58.1100">
    <property type="match status" value="1"/>
</dbReference>
<evidence type="ECO:0000259" key="2">
    <source>
        <dbReference type="PROSITE" id="PS51258"/>
    </source>
</evidence>
<accession>A0A1B9H2X9</accession>
<reference evidence="5" key="2">
    <citation type="submission" date="2013-12" db="EMBL/GenBank/DDBJ databases">
        <title>Evolution of pathogenesis and genome organization in the Tremellales.</title>
        <authorList>
            <person name="Cuomo C."/>
            <person name="Litvintseva A."/>
            <person name="Heitman J."/>
            <person name="Chen Y."/>
            <person name="Sun S."/>
            <person name="Springer D."/>
            <person name="Dromer F."/>
            <person name="Young S."/>
            <person name="Zeng Q."/>
            <person name="Chapman S."/>
            <person name="Gujja S."/>
            <person name="Saif S."/>
            <person name="Birren B."/>
        </authorList>
    </citation>
    <scope>NUCLEOTIDE SEQUENCE [LARGE SCALE GENOMIC DNA]</scope>
    <source>
        <strain evidence="5">BCC8398</strain>
    </source>
</reference>
<dbReference type="InterPro" id="IPR052811">
    <property type="entry name" value="Glucose_resp_signaling"/>
</dbReference>
<evidence type="ECO:0000259" key="1">
    <source>
        <dbReference type="PROSITE" id="PS50004"/>
    </source>
</evidence>
<dbReference type="InterPro" id="IPR035892">
    <property type="entry name" value="C2_domain_sf"/>
</dbReference>
<feature type="domain" description="MHD2" evidence="3">
    <location>
        <begin position="532"/>
        <end position="650"/>
    </location>
</feature>
<evidence type="ECO:0000259" key="3">
    <source>
        <dbReference type="PROSITE" id="PS51259"/>
    </source>
</evidence>
<dbReference type="InterPro" id="IPR000008">
    <property type="entry name" value="C2_dom"/>
</dbReference>
<dbReference type="InterPro" id="IPR010439">
    <property type="entry name" value="MUN_dom"/>
</dbReference>
<dbReference type="Proteomes" id="UP000092666">
    <property type="component" value="Unassembled WGS sequence"/>
</dbReference>